<evidence type="ECO:0000256" key="2">
    <source>
        <dbReference type="ARBA" id="ARBA00022497"/>
    </source>
</evidence>
<dbReference type="OrthoDB" id="15901at10239"/>
<dbReference type="GO" id="GO:0019029">
    <property type="term" value="C:helical viral capsid"/>
    <property type="evidence" value="ECO:0007669"/>
    <property type="project" value="UniProtKB-KW"/>
</dbReference>
<evidence type="ECO:0000256" key="4">
    <source>
        <dbReference type="ARBA" id="ARBA00022844"/>
    </source>
</evidence>
<dbReference type="PRINTS" id="PR00232">
    <property type="entry name" value="POTXCARLCOAT"/>
</dbReference>
<gene>
    <name evidence="7" type="primary">CP</name>
</gene>
<evidence type="ECO:0000256" key="3">
    <source>
        <dbReference type="ARBA" id="ARBA00022561"/>
    </source>
</evidence>
<dbReference type="InterPro" id="IPR000052">
    <property type="entry name" value="Pltvir_coat"/>
</dbReference>
<accession>A0A220NQ79</accession>
<sequence length="234" mass="25359">MDTSTTNIGTGSSSQKNPLTKDQPPPPTAQDAGETDSLMPTLQELEAIMPTIAANKVATRPMITAILTQVRGQHASATATDLVELAINCMHNGSSRLTMVDGATSKSIPFTTIVDAIKQQCTLRQFCMYYAKVCYNIARERKIPPANWLAKGYSEDTKYAAFDFFAGVMNPASPSPPGGMKYTPSPAEMAASAVNGQMAILEARQQEDQYSTRGNMLAMRQVRATPRPPMITFE</sequence>
<keyword evidence="8" id="KW-1185">Reference proteome</keyword>
<comment type="subcellular location">
    <subcellularLocation>
        <location evidence="1">Virion</location>
    </subcellularLocation>
</comment>
<feature type="region of interest" description="Disordered" evidence="5">
    <location>
        <begin position="1"/>
        <end position="35"/>
    </location>
</feature>
<evidence type="ECO:0000259" key="6">
    <source>
        <dbReference type="PROSITE" id="PS00418"/>
    </source>
</evidence>
<keyword evidence="4" id="KW-0946">Virion</keyword>
<organism evidence="7">
    <name type="scientific">Vanilla latent virus</name>
    <dbReference type="NCBI Taxonomy" id="2016426"/>
    <lineage>
        <taxon>Viruses</taxon>
        <taxon>Riboviria</taxon>
        <taxon>Orthornavirae</taxon>
        <taxon>Kitrinoviricota</taxon>
        <taxon>Alsuviricetes</taxon>
        <taxon>Tymovirales</taxon>
        <taxon>Alphaflexiviridae</taxon>
        <taxon>Allexivirus</taxon>
        <taxon>Allexivirus latensvanillae</taxon>
    </lineage>
</organism>
<evidence type="ECO:0000256" key="5">
    <source>
        <dbReference type="SAM" id="MobiDB-lite"/>
    </source>
</evidence>
<dbReference type="GO" id="GO:0005198">
    <property type="term" value="F:structural molecule activity"/>
    <property type="evidence" value="ECO:0007669"/>
    <property type="project" value="InterPro"/>
</dbReference>
<protein>
    <submittedName>
        <fullName evidence="7">Coat protein</fullName>
    </submittedName>
</protein>
<feature type="domain" description="Potexviruses and carlaviruses coat protein" evidence="6">
    <location>
        <begin position="158"/>
        <end position="173"/>
    </location>
</feature>
<reference evidence="7" key="1">
    <citation type="submission" date="2017-05" db="EMBL/GenBank/DDBJ databases">
        <title>Two novel virus species in the Alphaflexiviridae family revealed by deep sequencing of the Vanilla (Orchidaceae) virome.</title>
        <authorList>
            <person name="Grisoni M."/>
            <person name="Marais A."/>
            <person name="Filloux D."/>
            <person name="Saison A."/>
            <person name="Faure C."/>
            <person name="Julian C."/>
            <person name="Theil S."/>
            <person name="Contreras S."/>
            <person name="Teycheney P.-Y."/>
            <person name="Roumagnac P."/>
            <person name="Candresse T."/>
        </authorList>
    </citation>
    <scope>NUCLEOTIDE SEQUENCE [LARGE SCALE GENOMIC DNA]</scope>
    <source>
        <strain evidence="7">CRV2148ALL</strain>
    </source>
</reference>
<name>A0A220NQ79_9VIRU</name>
<dbReference type="Pfam" id="PF00286">
    <property type="entry name" value="Flexi_CP"/>
    <property type="match status" value="1"/>
</dbReference>
<dbReference type="EMBL" id="MF150239">
    <property type="protein sequence ID" value="ASJ78782.1"/>
    <property type="molecule type" value="Genomic_RNA"/>
</dbReference>
<dbReference type="Proteomes" id="UP000201713">
    <property type="component" value="Segment"/>
</dbReference>
<evidence type="ECO:0000313" key="8">
    <source>
        <dbReference type="Proteomes" id="UP000201713"/>
    </source>
</evidence>
<evidence type="ECO:0000256" key="1">
    <source>
        <dbReference type="ARBA" id="ARBA00004328"/>
    </source>
</evidence>
<proteinExistence type="predicted"/>
<dbReference type="PROSITE" id="PS00418">
    <property type="entry name" value="POTEX_CARLAVIRUS_COAT"/>
    <property type="match status" value="1"/>
</dbReference>
<feature type="compositionally biased region" description="Low complexity" evidence="5">
    <location>
        <begin position="1"/>
        <end position="14"/>
    </location>
</feature>
<evidence type="ECO:0000313" key="7">
    <source>
        <dbReference type="EMBL" id="ASJ78782.1"/>
    </source>
</evidence>
<keyword evidence="3 7" id="KW-0167">Capsid protein</keyword>
<keyword evidence="2" id="KW-1139">Helical capsid protein</keyword>